<accession>A0A5D2SDI1</accession>
<evidence type="ECO:0000313" key="11">
    <source>
        <dbReference type="Proteomes" id="UP000323597"/>
    </source>
</evidence>
<dbReference type="AlphaFoldDB" id="A0A5D2SDI1"/>
<sequence>MGSIWLALGFLDAPVGTGFSYSRTAQGFKTGDTKHAISCYNFPRKWLQSHPKYDSNPLYVAGDSYSGMIVPIITQAISDDIEPNHNYCSLLLGNPFTDAKFEGNSKIICYNRMALISDELYESAKSNCKQEYIDVEISNRMCANDLQTISECTAHINPNYYCYLCKVWATDINVQKALHIRKGSIKEWVKCNKSLDYDDDVASVVSYHLRLNTRGYRALIYSGDHDLAVTYVGTESWIKSLNLSIVDDWRPWIVDGQVAGYSREYGNNFTFATVKGAGHTAPEYKPKESFSMFKRWISQQPL</sequence>
<dbReference type="EMBL" id="CM017660">
    <property type="protein sequence ID" value="TYI50288.1"/>
    <property type="molecule type" value="Genomic_DNA"/>
</dbReference>
<comment type="similarity">
    <text evidence="2">Belongs to the peptidase S10 family.</text>
</comment>
<comment type="subcellular location">
    <subcellularLocation>
        <location evidence="1">Secreted</location>
    </subcellularLocation>
</comment>
<proteinExistence type="inferred from homology"/>
<evidence type="ECO:0000313" key="10">
    <source>
        <dbReference type="EMBL" id="TYI50288.1"/>
    </source>
</evidence>
<dbReference type="PANTHER" id="PTHR11802:SF450">
    <property type="entry name" value="SERINE CARBOXYPEPTIDASE-LIKE 7"/>
    <property type="match status" value="1"/>
</dbReference>
<dbReference type="Gene3D" id="3.40.50.1820">
    <property type="entry name" value="alpha/beta hydrolase"/>
    <property type="match status" value="1"/>
</dbReference>
<dbReference type="PRINTS" id="PR00724">
    <property type="entry name" value="CRBOXYPTASEC"/>
</dbReference>
<protein>
    <recommendedName>
        <fullName evidence="12">Serine carboxypeptidase-like 18</fullName>
    </recommendedName>
</protein>
<evidence type="ECO:0000256" key="9">
    <source>
        <dbReference type="SAM" id="SignalP"/>
    </source>
</evidence>
<dbReference type="GO" id="GO:0016747">
    <property type="term" value="F:acyltransferase activity, transferring groups other than amino-acyl groups"/>
    <property type="evidence" value="ECO:0007669"/>
    <property type="project" value="TreeGrafter"/>
</dbReference>
<dbReference type="FunFam" id="3.40.50.12670:FF:000001">
    <property type="entry name" value="Carboxypeptidase"/>
    <property type="match status" value="1"/>
</dbReference>
<dbReference type="Proteomes" id="UP000323597">
    <property type="component" value="Chromosome D12"/>
</dbReference>
<dbReference type="GO" id="GO:0006508">
    <property type="term" value="P:proteolysis"/>
    <property type="evidence" value="ECO:0007669"/>
    <property type="project" value="UniProtKB-KW"/>
</dbReference>
<keyword evidence="5 9" id="KW-0732">Signal</keyword>
<reference evidence="10 11" key="1">
    <citation type="submission" date="2019-07" db="EMBL/GenBank/DDBJ databases">
        <title>WGS assembly of Gossypium mustelinum.</title>
        <authorList>
            <person name="Chen Z.J."/>
            <person name="Sreedasyam A."/>
            <person name="Ando A."/>
            <person name="Song Q."/>
            <person name="De L."/>
            <person name="Hulse-Kemp A."/>
            <person name="Ding M."/>
            <person name="Ye W."/>
            <person name="Kirkbride R."/>
            <person name="Jenkins J."/>
            <person name="Plott C."/>
            <person name="Lovell J."/>
            <person name="Lin Y.-M."/>
            <person name="Vaughn R."/>
            <person name="Liu B."/>
            <person name="Li W."/>
            <person name="Simpson S."/>
            <person name="Scheffler B."/>
            <person name="Saski C."/>
            <person name="Grover C."/>
            <person name="Hu G."/>
            <person name="Conover J."/>
            <person name="Carlson J."/>
            <person name="Shu S."/>
            <person name="Boston L."/>
            <person name="Williams M."/>
            <person name="Peterson D."/>
            <person name="Mcgee K."/>
            <person name="Jones D."/>
            <person name="Wendel J."/>
            <person name="Stelly D."/>
            <person name="Grimwood J."/>
            <person name="Schmutz J."/>
        </authorList>
    </citation>
    <scope>NUCLEOTIDE SEQUENCE [LARGE SCALE GENOMIC DNA]</scope>
    <source>
        <strain evidence="10">1408120.09</strain>
    </source>
</reference>
<evidence type="ECO:0000256" key="4">
    <source>
        <dbReference type="ARBA" id="ARBA00022670"/>
    </source>
</evidence>
<evidence type="ECO:0000256" key="1">
    <source>
        <dbReference type="ARBA" id="ARBA00004613"/>
    </source>
</evidence>
<feature type="chain" id="PRO_5023010822" description="Serine carboxypeptidase-like 18" evidence="9">
    <location>
        <begin position="19"/>
        <end position="302"/>
    </location>
</feature>
<keyword evidence="7" id="KW-1015">Disulfide bond</keyword>
<dbReference type="GO" id="GO:0019748">
    <property type="term" value="P:secondary metabolic process"/>
    <property type="evidence" value="ECO:0007669"/>
    <property type="project" value="TreeGrafter"/>
</dbReference>
<dbReference type="InterPro" id="IPR001563">
    <property type="entry name" value="Peptidase_S10"/>
</dbReference>
<feature type="signal peptide" evidence="9">
    <location>
        <begin position="1"/>
        <end position="18"/>
    </location>
</feature>
<keyword evidence="11" id="KW-1185">Reference proteome</keyword>
<dbReference type="SUPFAM" id="SSF53474">
    <property type="entry name" value="alpha/beta-Hydrolases"/>
    <property type="match status" value="1"/>
</dbReference>
<keyword evidence="8" id="KW-0325">Glycoprotein</keyword>
<keyword evidence="6" id="KW-0378">Hydrolase</keyword>
<evidence type="ECO:0000256" key="8">
    <source>
        <dbReference type="ARBA" id="ARBA00023180"/>
    </source>
</evidence>
<dbReference type="InterPro" id="IPR033124">
    <property type="entry name" value="Ser_caboxypep_his_AS"/>
</dbReference>
<evidence type="ECO:0000256" key="5">
    <source>
        <dbReference type="ARBA" id="ARBA00022729"/>
    </source>
</evidence>
<keyword evidence="3" id="KW-0121">Carboxypeptidase</keyword>
<dbReference type="InterPro" id="IPR029058">
    <property type="entry name" value="AB_hydrolase_fold"/>
</dbReference>
<evidence type="ECO:0000256" key="7">
    <source>
        <dbReference type="ARBA" id="ARBA00023157"/>
    </source>
</evidence>
<evidence type="ECO:0000256" key="3">
    <source>
        <dbReference type="ARBA" id="ARBA00022645"/>
    </source>
</evidence>
<name>A0A5D2SDI1_GOSMU</name>
<dbReference type="FunFam" id="3.40.50.11320:FF:000002">
    <property type="entry name" value="Carboxypeptidase"/>
    <property type="match status" value="1"/>
</dbReference>
<gene>
    <name evidence="10" type="ORF">E1A91_D12G091600v1</name>
</gene>
<keyword evidence="4" id="KW-0645">Protease</keyword>
<dbReference type="GO" id="GO:0005576">
    <property type="term" value="C:extracellular region"/>
    <property type="evidence" value="ECO:0007669"/>
    <property type="project" value="UniProtKB-SubCell"/>
</dbReference>
<evidence type="ECO:0000256" key="2">
    <source>
        <dbReference type="ARBA" id="ARBA00009431"/>
    </source>
</evidence>
<dbReference type="PANTHER" id="PTHR11802">
    <property type="entry name" value="SERINE PROTEASE FAMILY S10 SERINE CARBOXYPEPTIDASE"/>
    <property type="match status" value="1"/>
</dbReference>
<dbReference type="GO" id="GO:0004185">
    <property type="term" value="F:serine-type carboxypeptidase activity"/>
    <property type="evidence" value="ECO:0007669"/>
    <property type="project" value="InterPro"/>
</dbReference>
<dbReference type="Pfam" id="PF00450">
    <property type="entry name" value="Peptidase_S10"/>
    <property type="match status" value="1"/>
</dbReference>
<organism evidence="10 11">
    <name type="scientific">Gossypium mustelinum</name>
    <name type="common">Cotton</name>
    <name type="synonym">Gossypium caicoense</name>
    <dbReference type="NCBI Taxonomy" id="34275"/>
    <lineage>
        <taxon>Eukaryota</taxon>
        <taxon>Viridiplantae</taxon>
        <taxon>Streptophyta</taxon>
        <taxon>Embryophyta</taxon>
        <taxon>Tracheophyta</taxon>
        <taxon>Spermatophyta</taxon>
        <taxon>Magnoliopsida</taxon>
        <taxon>eudicotyledons</taxon>
        <taxon>Gunneridae</taxon>
        <taxon>Pentapetalae</taxon>
        <taxon>rosids</taxon>
        <taxon>malvids</taxon>
        <taxon>Malvales</taxon>
        <taxon>Malvaceae</taxon>
        <taxon>Malvoideae</taxon>
        <taxon>Gossypium</taxon>
    </lineage>
</organism>
<evidence type="ECO:0000256" key="6">
    <source>
        <dbReference type="ARBA" id="ARBA00022801"/>
    </source>
</evidence>
<dbReference type="PROSITE" id="PS00560">
    <property type="entry name" value="CARBOXYPEPT_SER_HIS"/>
    <property type="match status" value="1"/>
</dbReference>
<evidence type="ECO:0008006" key="12">
    <source>
        <dbReference type="Google" id="ProtNLM"/>
    </source>
</evidence>
<dbReference type="Gene3D" id="3.40.50.12670">
    <property type="match status" value="1"/>
</dbReference>